<evidence type="ECO:0000256" key="11">
    <source>
        <dbReference type="RuleBase" id="RU363063"/>
    </source>
</evidence>
<accession>A0A913Y4J4</accession>
<comment type="subcellular location">
    <subcellularLocation>
        <location evidence="1 11">Golgi apparatus membrane</location>
        <topology evidence="1 11">Single-pass type II membrane protein</topology>
    </subcellularLocation>
</comment>
<dbReference type="InterPro" id="IPR029044">
    <property type="entry name" value="Nucleotide-diphossugar_trans"/>
</dbReference>
<evidence type="ECO:0000256" key="6">
    <source>
        <dbReference type="ARBA" id="ARBA00022968"/>
    </source>
</evidence>
<dbReference type="Pfam" id="PF01762">
    <property type="entry name" value="Galactosyl_T"/>
    <property type="match status" value="1"/>
</dbReference>
<evidence type="ECO:0000256" key="3">
    <source>
        <dbReference type="ARBA" id="ARBA00022676"/>
    </source>
</evidence>
<dbReference type="GO" id="GO:0006493">
    <property type="term" value="P:protein O-linked glycosylation"/>
    <property type="evidence" value="ECO:0007669"/>
    <property type="project" value="TreeGrafter"/>
</dbReference>
<keyword evidence="9" id="KW-0472">Membrane</keyword>
<dbReference type="InterPro" id="IPR002659">
    <property type="entry name" value="Glyco_trans_31"/>
</dbReference>
<dbReference type="Gene3D" id="3.90.550.50">
    <property type="match status" value="1"/>
</dbReference>
<dbReference type="FunFam" id="3.90.550.50:FF:000001">
    <property type="entry name" value="Hexosyltransferase"/>
    <property type="match status" value="1"/>
</dbReference>
<sequence length="377" mass="43824">MIVYYRKLAKKLLVIFLLAFLVFYLRKCSNHASPLDNVQYLKKVNEDWTSTIALLKNYSSRFTLMHKSFNTRDSFGTAKQKASIEKVECNQPPFLLILVHSKPNNFLRREAIRNSWGKQDNRVNILGSLHKRSYKTVFLLGQTKGKSTRRLVDIESRESRDIVVGGFVDSYANLYKKMLLTIRWPLHQCNAKYILKTDDDCYVNTDICLSFLIEYNSKESMPLYTGREASNSPIERDPKSKHYLPYDIYPSRTLYPPYIAGEGYLFSGSLLKKLDRASKTTPLFAIEDACFGSLMRKAGVKPKDDLRFMPFLYCYLFDDRESVFDRPLCDFVGPIVIHGLRHYEQITMHFQIRLMTLIPSLCRGNDNGWLVTRKKCS</sequence>
<dbReference type="EnsemblMetazoa" id="XM_021059355.2">
    <property type="protein sequence ID" value="XP_020915014.2"/>
    <property type="gene ID" value="LOC110252537"/>
</dbReference>
<evidence type="ECO:0000256" key="4">
    <source>
        <dbReference type="ARBA" id="ARBA00022679"/>
    </source>
</evidence>
<keyword evidence="3 11" id="KW-0328">Glycosyltransferase</keyword>
<proteinExistence type="inferred from homology"/>
<evidence type="ECO:0000256" key="1">
    <source>
        <dbReference type="ARBA" id="ARBA00004323"/>
    </source>
</evidence>
<evidence type="ECO:0000313" key="13">
    <source>
        <dbReference type="Proteomes" id="UP000887567"/>
    </source>
</evidence>
<evidence type="ECO:0000313" key="12">
    <source>
        <dbReference type="EnsemblMetazoa" id="XP_020915014.2"/>
    </source>
</evidence>
<dbReference type="GeneID" id="110252537"/>
<comment type="similarity">
    <text evidence="2 11">Belongs to the glycosyltransferase 31 family.</text>
</comment>
<name>A0A913Y4J4_EXADI</name>
<dbReference type="RefSeq" id="XP_020915014.2">
    <property type="nucleotide sequence ID" value="XM_021059355.2"/>
</dbReference>
<dbReference type="EC" id="2.4.1.-" evidence="11"/>
<dbReference type="GO" id="GO:0016758">
    <property type="term" value="F:hexosyltransferase activity"/>
    <property type="evidence" value="ECO:0007669"/>
    <property type="project" value="InterPro"/>
</dbReference>
<protein>
    <recommendedName>
        <fullName evidence="11">Hexosyltransferase</fullName>
        <ecNumber evidence="11">2.4.1.-</ecNumber>
    </recommendedName>
</protein>
<dbReference type="GO" id="GO:0000139">
    <property type="term" value="C:Golgi membrane"/>
    <property type="evidence" value="ECO:0007669"/>
    <property type="project" value="UniProtKB-SubCell"/>
</dbReference>
<keyword evidence="13" id="KW-1185">Reference proteome</keyword>
<dbReference type="OrthoDB" id="6021157at2759"/>
<evidence type="ECO:0000256" key="7">
    <source>
        <dbReference type="ARBA" id="ARBA00022989"/>
    </source>
</evidence>
<dbReference type="KEGG" id="epa:110252537"/>
<dbReference type="PANTHER" id="PTHR11214:SF376">
    <property type="entry name" value="HEXOSYLTRANSFERASE"/>
    <property type="match status" value="1"/>
</dbReference>
<organism evidence="12 13">
    <name type="scientific">Exaiptasia diaphana</name>
    <name type="common">Tropical sea anemone</name>
    <name type="synonym">Aiptasia pulchella</name>
    <dbReference type="NCBI Taxonomy" id="2652724"/>
    <lineage>
        <taxon>Eukaryota</taxon>
        <taxon>Metazoa</taxon>
        <taxon>Cnidaria</taxon>
        <taxon>Anthozoa</taxon>
        <taxon>Hexacorallia</taxon>
        <taxon>Actiniaria</taxon>
        <taxon>Aiptasiidae</taxon>
        <taxon>Exaiptasia</taxon>
    </lineage>
</organism>
<reference evidence="12" key="1">
    <citation type="submission" date="2022-11" db="UniProtKB">
        <authorList>
            <consortium name="EnsemblMetazoa"/>
        </authorList>
    </citation>
    <scope>IDENTIFICATION</scope>
</reference>
<keyword evidence="4" id="KW-0808">Transferase</keyword>
<evidence type="ECO:0000256" key="9">
    <source>
        <dbReference type="ARBA" id="ARBA00023136"/>
    </source>
</evidence>
<dbReference type="Proteomes" id="UP000887567">
    <property type="component" value="Unplaced"/>
</dbReference>
<dbReference type="SUPFAM" id="SSF53448">
    <property type="entry name" value="Nucleotide-diphospho-sugar transferases"/>
    <property type="match status" value="1"/>
</dbReference>
<keyword evidence="7" id="KW-1133">Transmembrane helix</keyword>
<evidence type="ECO:0000256" key="2">
    <source>
        <dbReference type="ARBA" id="ARBA00008661"/>
    </source>
</evidence>
<keyword evidence="6" id="KW-0735">Signal-anchor</keyword>
<dbReference type="OMA" id="QEANIYK"/>
<keyword evidence="5" id="KW-0812">Transmembrane</keyword>
<dbReference type="PANTHER" id="PTHR11214">
    <property type="entry name" value="BETA-1,3-N-ACETYLGLUCOSAMINYLTRANSFERASE"/>
    <property type="match status" value="1"/>
</dbReference>
<keyword evidence="8 11" id="KW-0333">Golgi apparatus</keyword>
<evidence type="ECO:0000256" key="10">
    <source>
        <dbReference type="ARBA" id="ARBA00023180"/>
    </source>
</evidence>
<evidence type="ECO:0000256" key="8">
    <source>
        <dbReference type="ARBA" id="ARBA00023034"/>
    </source>
</evidence>
<evidence type="ECO:0000256" key="5">
    <source>
        <dbReference type="ARBA" id="ARBA00022692"/>
    </source>
</evidence>
<keyword evidence="10" id="KW-0325">Glycoprotein</keyword>
<dbReference type="AlphaFoldDB" id="A0A913Y4J4"/>